<dbReference type="EMBL" id="MIGB01000026">
    <property type="protein sequence ID" value="OSY37981.1"/>
    <property type="molecule type" value="Genomic_DNA"/>
</dbReference>
<dbReference type="Gene3D" id="3.30.1310.10">
    <property type="entry name" value="Nucleoid-associated protein YbaB-like domain"/>
    <property type="match status" value="1"/>
</dbReference>
<evidence type="ECO:0000313" key="2">
    <source>
        <dbReference type="EMBL" id="OSY37981.1"/>
    </source>
</evidence>
<proteinExistence type="predicted"/>
<gene>
    <name evidence="2" type="ORF">BG845_04388</name>
</gene>
<name>A0A1Y2MS64_PSEAH</name>
<sequence>MERPHTSAVPPAGTWLEEYRERVEQIRARAEAARARIATVTATARTRDGAVVVTVDQSGHLTGLSIGVRADDMPRARLAETVLRLAGEAAADVAGQVEKIMEPLISGAGR</sequence>
<protein>
    <recommendedName>
        <fullName evidence="4">Nucleoid-associated protein YbaB</fullName>
    </recommendedName>
</protein>
<keyword evidence="3" id="KW-1185">Reference proteome</keyword>
<dbReference type="AlphaFoldDB" id="A0A1Y2MS64"/>
<dbReference type="Pfam" id="PF02575">
    <property type="entry name" value="YbaB_DNA_bd"/>
    <property type="match status" value="1"/>
</dbReference>
<dbReference type="GO" id="GO:0003677">
    <property type="term" value="F:DNA binding"/>
    <property type="evidence" value="ECO:0007669"/>
    <property type="project" value="InterPro"/>
</dbReference>
<dbReference type="Proteomes" id="UP000194360">
    <property type="component" value="Unassembled WGS sequence"/>
</dbReference>
<dbReference type="OrthoDB" id="3578357at2"/>
<dbReference type="RefSeq" id="WP_085914569.1">
    <property type="nucleotide sequence ID" value="NZ_AP018920.1"/>
</dbReference>
<comment type="caution">
    <text evidence="2">The sequence shown here is derived from an EMBL/GenBank/DDBJ whole genome shotgun (WGS) entry which is preliminary data.</text>
</comment>
<evidence type="ECO:0000313" key="3">
    <source>
        <dbReference type="Proteomes" id="UP000194360"/>
    </source>
</evidence>
<feature type="coiled-coil region" evidence="1">
    <location>
        <begin position="16"/>
        <end position="43"/>
    </location>
</feature>
<keyword evidence="1" id="KW-0175">Coiled coil</keyword>
<dbReference type="InterPro" id="IPR036894">
    <property type="entry name" value="YbaB-like_sf"/>
</dbReference>
<dbReference type="SUPFAM" id="SSF82607">
    <property type="entry name" value="YbaB-like"/>
    <property type="match status" value="1"/>
</dbReference>
<evidence type="ECO:0000256" key="1">
    <source>
        <dbReference type="SAM" id="Coils"/>
    </source>
</evidence>
<dbReference type="InterPro" id="IPR004401">
    <property type="entry name" value="YbaB/EbfC"/>
</dbReference>
<organism evidence="2 3">
    <name type="scientific">Pseudonocardia autotrophica</name>
    <name type="common">Amycolata autotrophica</name>
    <name type="synonym">Nocardia autotrophica</name>
    <dbReference type="NCBI Taxonomy" id="2074"/>
    <lineage>
        <taxon>Bacteria</taxon>
        <taxon>Bacillati</taxon>
        <taxon>Actinomycetota</taxon>
        <taxon>Actinomycetes</taxon>
        <taxon>Pseudonocardiales</taxon>
        <taxon>Pseudonocardiaceae</taxon>
        <taxon>Pseudonocardia</taxon>
    </lineage>
</organism>
<accession>A0A1Y2MS64</accession>
<evidence type="ECO:0008006" key="4">
    <source>
        <dbReference type="Google" id="ProtNLM"/>
    </source>
</evidence>
<dbReference type="STRING" id="2074.BG845_04388"/>
<reference evidence="2 3" key="1">
    <citation type="submission" date="2016-09" db="EMBL/GenBank/DDBJ databases">
        <title>Pseudonocardia autotrophica DSM535, a candidate organism with high potential of specific P450 cytochromes.</title>
        <authorList>
            <person name="Grumaz C."/>
            <person name="Vainshtein Y."/>
            <person name="Kirstahler P."/>
            <person name="Sohn K."/>
        </authorList>
    </citation>
    <scope>NUCLEOTIDE SEQUENCE [LARGE SCALE GENOMIC DNA]</scope>
    <source>
        <strain evidence="2 3">DSM 535</strain>
    </source>
</reference>